<dbReference type="CDD" id="cd03223">
    <property type="entry name" value="ABCD_peroxisomal_ALDP"/>
    <property type="match status" value="1"/>
</dbReference>
<dbReference type="RefSeq" id="WP_113888582.1">
    <property type="nucleotide sequence ID" value="NZ_QNRK01000007.1"/>
</dbReference>
<evidence type="ECO:0000256" key="5">
    <source>
        <dbReference type="ARBA" id="ARBA00022741"/>
    </source>
</evidence>
<dbReference type="InterPro" id="IPR027417">
    <property type="entry name" value="P-loop_NTPase"/>
</dbReference>
<evidence type="ECO:0000313" key="13">
    <source>
        <dbReference type="Proteomes" id="UP000253529"/>
    </source>
</evidence>
<feature type="transmembrane region" description="Helical" evidence="9">
    <location>
        <begin position="87"/>
        <end position="108"/>
    </location>
</feature>
<dbReference type="OrthoDB" id="9810134at2"/>
<protein>
    <submittedName>
        <fullName evidence="12">Putative ATP-binding cassette transporter</fullName>
    </submittedName>
</protein>
<sequence>MRMLSLAVFAVIALTVGAWEESGMTILIGVVSALAAVASLPRWRLSTFLTILSELFVVETVVFGLADIVALLGYWPKAYEEYQLPTYLPLATAIFVLAIFAVSHFGMVRRMTSIADPFFEARTPISIRPWPLPRTIVRQDVYARINIWFLILVNQFQVALALRFNFFQRDFGNAIQVADEAHRAAFWFQLVYVFVPLAFIAILAGLVEFFVASNFVLQWRRWMTASFTSRWLLQSMHYKLALNAGEADNPDQRISQDVGGFINGSGTGINSGNAGIYNYTIQLISSATNLVSFSIILWGISNALDAPILGVKIPGFLFWVATLYAAVATGITHLIGRSLSRLYFRQQAVEANFRFDLARIREYSEQIALLKGEDREIARAGTVFEDVFHTIQRIIQVRTWLIAFNQFYSQISVIIPYVVVAPFYYLKIVDFGRFSQSADAFGAVNGSMNFFVDRYIGLADFSAAIRRLTSFEDAFAQAREQDKREPRIRAEPGDGPILALPGVDLALPDGRKLAHVGDLALIPQESTLVTGPSGVGKSTLFRAISGIWQFGAGAIRQPAYAKLMLLPQRPYIPIGALRDALAYPAAASAYTDQQLCEALVKVGLPRFQDRLDDHDNWQMRMSGGEQQRLAVARALLARPDWLFLDEATASLDETSEADLYRAIAATLPDTTLVSIGHRSTLNAFHKRRIAFVPGEEGRPATVEAATAAE</sequence>
<keyword evidence="5" id="KW-0547">Nucleotide-binding</keyword>
<dbReference type="PROSITE" id="PS50929">
    <property type="entry name" value="ABC_TM1F"/>
    <property type="match status" value="1"/>
</dbReference>
<evidence type="ECO:0000256" key="1">
    <source>
        <dbReference type="ARBA" id="ARBA00004651"/>
    </source>
</evidence>
<evidence type="ECO:0000256" key="2">
    <source>
        <dbReference type="ARBA" id="ARBA00005417"/>
    </source>
</evidence>
<keyword evidence="13" id="KW-1185">Reference proteome</keyword>
<dbReference type="GO" id="GO:0005886">
    <property type="term" value="C:plasma membrane"/>
    <property type="evidence" value="ECO:0007669"/>
    <property type="project" value="UniProtKB-SubCell"/>
</dbReference>
<dbReference type="SUPFAM" id="SSF52540">
    <property type="entry name" value="P-loop containing nucleoside triphosphate hydrolases"/>
    <property type="match status" value="1"/>
</dbReference>
<evidence type="ECO:0000256" key="3">
    <source>
        <dbReference type="ARBA" id="ARBA00022448"/>
    </source>
</evidence>
<evidence type="ECO:0000259" key="10">
    <source>
        <dbReference type="PROSITE" id="PS50893"/>
    </source>
</evidence>
<evidence type="ECO:0000256" key="8">
    <source>
        <dbReference type="ARBA" id="ARBA00023136"/>
    </source>
</evidence>
<evidence type="ECO:0000256" key="6">
    <source>
        <dbReference type="ARBA" id="ARBA00022840"/>
    </source>
</evidence>
<dbReference type="Gene3D" id="1.20.1560.10">
    <property type="entry name" value="ABC transporter type 1, transmembrane domain"/>
    <property type="match status" value="1"/>
</dbReference>
<keyword evidence="3" id="KW-0813">Transport</keyword>
<accession>A0A366FPV7</accession>
<reference evidence="12 13" key="1">
    <citation type="submission" date="2018-06" db="EMBL/GenBank/DDBJ databases">
        <title>Genomic Encyclopedia of Type Strains, Phase IV (KMG-IV): sequencing the most valuable type-strain genomes for metagenomic binning, comparative biology and taxonomic classification.</title>
        <authorList>
            <person name="Goeker M."/>
        </authorList>
    </citation>
    <scope>NUCLEOTIDE SEQUENCE [LARGE SCALE GENOMIC DNA]</scope>
    <source>
        <strain evidence="12 13">DSM 24875</strain>
    </source>
</reference>
<keyword evidence="7 9" id="KW-1133">Transmembrane helix</keyword>
<dbReference type="Pfam" id="PF00005">
    <property type="entry name" value="ABC_tran"/>
    <property type="match status" value="1"/>
</dbReference>
<dbReference type="GO" id="GO:0016887">
    <property type="term" value="F:ATP hydrolysis activity"/>
    <property type="evidence" value="ECO:0007669"/>
    <property type="project" value="InterPro"/>
</dbReference>
<comment type="subcellular location">
    <subcellularLocation>
        <location evidence="1">Cell membrane</location>
        <topology evidence="1">Multi-pass membrane protein</topology>
    </subcellularLocation>
</comment>
<dbReference type="PROSITE" id="PS00211">
    <property type="entry name" value="ABC_TRANSPORTER_1"/>
    <property type="match status" value="1"/>
</dbReference>
<gene>
    <name evidence="12" type="ORF">DFR50_10718</name>
</gene>
<keyword evidence="8 9" id="KW-0472">Membrane</keyword>
<dbReference type="Pfam" id="PF06472">
    <property type="entry name" value="ABC_membrane_2"/>
    <property type="match status" value="1"/>
</dbReference>
<evidence type="ECO:0000259" key="11">
    <source>
        <dbReference type="PROSITE" id="PS50929"/>
    </source>
</evidence>
<keyword evidence="6 12" id="KW-0067">ATP-binding</keyword>
<dbReference type="InterPro" id="IPR036640">
    <property type="entry name" value="ABC1_TM_sf"/>
</dbReference>
<dbReference type="GO" id="GO:0005524">
    <property type="term" value="F:ATP binding"/>
    <property type="evidence" value="ECO:0007669"/>
    <property type="project" value="UniProtKB-KW"/>
</dbReference>
<evidence type="ECO:0000256" key="7">
    <source>
        <dbReference type="ARBA" id="ARBA00022989"/>
    </source>
</evidence>
<feature type="domain" description="ABC transmembrane type-1" evidence="11">
    <location>
        <begin position="171"/>
        <end position="460"/>
    </location>
</feature>
<evidence type="ECO:0000313" key="12">
    <source>
        <dbReference type="EMBL" id="RBP15749.1"/>
    </source>
</evidence>
<keyword evidence="4 9" id="KW-0812">Transmembrane</keyword>
<feature type="transmembrane region" description="Helical" evidence="9">
    <location>
        <begin position="316"/>
        <end position="336"/>
    </location>
</feature>
<organism evidence="12 13">
    <name type="scientific">Roseiarcus fermentans</name>
    <dbReference type="NCBI Taxonomy" id="1473586"/>
    <lineage>
        <taxon>Bacteria</taxon>
        <taxon>Pseudomonadati</taxon>
        <taxon>Pseudomonadota</taxon>
        <taxon>Alphaproteobacteria</taxon>
        <taxon>Hyphomicrobiales</taxon>
        <taxon>Roseiarcaceae</taxon>
        <taxon>Roseiarcus</taxon>
    </lineage>
</organism>
<comment type="similarity">
    <text evidence="2">Belongs to the ABC transporter superfamily.</text>
</comment>
<proteinExistence type="inferred from homology"/>
<dbReference type="EMBL" id="QNRK01000007">
    <property type="protein sequence ID" value="RBP15749.1"/>
    <property type="molecule type" value="Genomic_DNA"/>
</dbReference>
<name>A0A366FPV7_9HYPH</name>
<dbReference type="SMART" id="SM00382">
    <property type="entry name" value="AAA"/>
    <property type="match status" value="1"/>
</dbReference>
<dbReference type="PANTHER" id="PTHR11384:SF59">
    <property type="entry name" value="LYSOSOMAL COBALAMIN TRANSPORTER ABCD4"/>
    <property type="match status" value="1"/>
</dbReference>
<feature type="transmembrane region" description="Helical" evidence="9">
    <location>
        <begin position="407"/>
        <end position="426"/>
    </location>
</feature>
<feature type="transmembrane region" description="Helical" evidence="9">
    <location>
        <begin position="147"/>
        <end position="166"/>
    </location>
</feature>
<dbReference type="SUPFAM" id="SSF90123">
    <property type="entry name" value="ABC transporter transmembrane region"/>
    <property type="match status" value="1"/>
</dbReference>
<feature type="domain" description="ABC transporter" evidence="10">
    <location>
        <begin position="478"/>
        <end position="708"/>
    </location>
</feature>
<feature type="transmembrane region" description="Helical" evidence="9">
    <location>
        <begin position="55"/>
        <end position="75"/>
    </location>
</feature>
<dbReference type="AlphaFoldDB" id="A0A366FPV7"/>
<dbReference type="InterPro" id="IPR011527">
    <property type="entry name" value="ABC1_TM_dom"/>
</dbReference>
<comment type="caution">
    <text evidence="12">The sequence shown here is derived from an EMBL/GenBank/DDBJ whole genome shotgun (WGS) entry which is preliminary data.</text>
</comment>
<feature type="transmembrane region" description="Helical" evidence="9">
    <location>
        <begin position="186"/>
        <end position="211"/>
    </location>
</feature>
<dbReference type="InterPro" id="IPR003593">
    <property type="entry name" value="AAA+_ATPase"/>
</dbReference>
<dbReference type="InterPro" id="IPR050835">
    <property type="entry name" value="ABC_transporter_sub-D"/>
</dbReference>
<dbReference type="Proteomes" id="UP000253529">
    <property type="component" value="Unassembled WGS sequence"/>
</dbReference>
<dbReference type="Gene3D" id="3.40.50.300">
    <property type="entry name" value="P-loop containing nucleotide triphosphate hydrolases"/>
    <property type="match status" value="1"/>
</dbReference>
<feature type="transmembrane region" description="Helical" evidence="9">
    <location>
        <begin position="283"/>
        <end position="304"/>
    </location>
</feature>
<evidence type="ECO:0000256" key="4">
    <source>
        <dbReference type="ARBA" id="ARBA00022692"/>
    </source>
</evidence>
<evidence type="ECO:0000256" key="9">
    <source>
        <dbReference type="SAM" id="Phobius"/>
    </source>
</evidence>
<dbReference type="PROSITE" id="PS50893">
    <property type="entry name" value="ABC_TRANSPORTER_2"/>
    <property type="match status" value="1"/>
</dbReference>
<dbReference type="PANTHER" id="PTHR11384">
    <property type="entry name" value="ATP-BINDING CASSETTE, SUB-FAMILY D MEMBER"/>
    <property type="match status" value="1"/>
</dbReference>
<dbReference type="InterPro" id="IPR017871">
    <property type="entry name" value="ABC_transporter-like_CS"/>
</dbReference>
<dbReference type="InterPro" id="IPR003439">
    <property type="entry name" value="ABC_transporter-like_ATP-bd"/>
</dbReference>
<dbReference type="GO" id="GO:0140359">
    <property type="term" value="F:ABC-type transporter activity"/>
    <property type="evidence" value="ECO:0007669"/>
    <property type="project" value="InterPro"/>
</dbReference>